<reference evidence="2" key="2">
    <citation type="submission" date="2017-06" db="EMBL/GenBank/DDBJ databases">
        <title>WGS assembly of Brachypodium distachyon.</title>
        <authorList>
            <consortium name="The International Brachypodium Initiative"/>
            <person name="Lucas S."/>
            <person name="Harmon-Smith M."/>
            <person name="Lail K."/>
            <person name="Tice H."/>
            <person name="Grimwood J."/>
            <person name="Bruce D."/>
            <person name="Barry K."/>
            <person name="Shu S."/>
            <person name="Lindquist E."/>
            <person name="Wang M."/>
            <person name="Pitluck S."/>
            <person name="Vogel J.P."/>
            <person name="Garvin D.F."/>
            <person name="Mockler T.C."/>
            <person name="Schmutz J."/>
            <person name="Rokhsar D."/>
            <person name="Bevan M.W."/>
        </authorList>
    </citation>
    <scope>NUCLEOTIDE SEQUENCE</scope>
    <source>
        <strain evidence="2">Bd21</strain>
    </source>
</reference>
<protein>
    <submittedName>
        <fullName evidence="2 3">Uncharacterized protein</fullName>
    </submittedName>
</protein>
<keyword evidence="4" id="KW-1185">Reference proteome</keyword>
<evidence type="ECO:0000313" key="3">
    <source>
        <dbReference type="EnsemblPlants" id="PNT63283"/>
    </source>
</evidence>
<dbReference type="EnsemblPlants" id="PNT63283">
    <property type="protein sequence ID" value="PNT63283"/>
    <property type="gene ID" value="BRADI_4g13785v3"/>
</dbReference>
<organism evidence="2">
    <name type="scientific">Brachypodium distachyon</name>
    <name type="common">Purple false brome</name>
    <name type="synonym">Trachynia distachya</name>
    <dbReference type="NCBI Taxonomy" id="15368"/>
    <lineage>
        <taxon>Eukaryota</taxon>
        <taxon>Viridiplantae</taxon>
        <taxon>Streptophyta</taxon>
        <taxon>Embryophyta</taxon>
        <taxon>Tracheophyta</taxon>
        <taxon>Spermatophyta</taxon>
        <taxon>Magnoliopsida</taxon>
        <taxon>Liliopsida</taxon>
        <taxon>Poales</taxon>
        <taxon>Poaceae</taxon>
        <taxon>BOP clade</taxon>
        <taxon>Pooideae</taxon>
        <taxon>Stipodae</taxon>
        <taxon>Brachypodieae</taxon>
        <taxon>Brachypodium</taxon>
    </lineage>
</organism>
<keyword evidence="1" id="KW-0472">Membrane</keyword>
<name>A0A2K2CMN4_BRADI</name>
<dbReference type="Gramene" id="PNT63283">
    <property type="protein sequence ID" value="PNT63283"/>
    <property type="gene ID" value="BRADI_4g13785v3"/>
</dbReference>
<feature type="transmembrane region" description="Helical" evidence="1">
    <location>
        <begin position="20"/>
        <end position="42"/>
    </location>
</feature>
<gene>
    <name evidence="2" type="ORF">BRADI_4g13785v3</name>
</gene>
<reference evidence="2 3" key="1">
    <citation type="journal article" date="2010" name="Nature">
        <title>Genome sequencing and analysis of the model grass Brachypodium distachyon.</title>
        <authorList>
            <consortium name="International Brachypodium Initiative"/>
        </authorList>
    </citation>
    <scope>NUCLEOTIDE SEQUENCE [LARGE SCALE GENOMIC DNA]</scope>
    <source>
        <strain evidence="2 3">Bd21</strain>
    </source>
</reference>
<evidence type="ECO:0000313" key="2">
    <source>
        <dbReference type="EMBL" id="PNT63283.1"/>
    </source>
</evidence>
<accession>A0A2K2CMN4</accession>
<reference evidence="3" key="3">
    <citation type="submission" date="2018-08" db="UniProtKB">
        <authorList>
            <consortium name="EnsemblPlants"/>
        </authorList>
    </citation>
    <scope>IDENTIFICATION</scope>
    <source>
        <strain evidence="3">cv. Bd21</strain>
    </source>
</reference>
<dbReference type="InParanoid" id="A0A2K2CMN4"/>
<dbReference type="Proteomes" id="UP000008810">
    <property type="component" value="Chromosome 4"/>
</dbReference>
<proteinExistence type="predicted"/>
<keyword evidence="1" id="KW-0812">Transmembrane</keyword>
<keyword evidence="1" id="KW-1133">Transmembrane helix</keyword>
<evidence type="ECO:0000256" key="1">
    <source>
        <dbReference type="SAM" id="Phobius"/>
    </source>
</evidence>
<dbReference type="AlphaFoldDB" id="A0A2K2CMN4"/>
<dbReference type="EMBL" id="CM000883">
    <property type="protein sequence ID" value="PNT63283.1"/>
    <property type="molecule type" value="Genomic_DNA"/>
</dbReference>
<sequence>MEKATAYETIVSWLHSLPGVVYSMELADLAVCFFVILVFFLVGSAMNQQIDKLPCKGCVPGQSAFNNIRFSSVAVSDSCGYSKTIRLVQLVQFWSSTISSPET</sequence>
<evidence type="ECO:0000313" key="4">
    <source>
        <dbReference type="Proteomes" id="UP000008810"/>
    </source>
</evidence>